<evidence type="ECO:0000313" key="2">
    <source>
        <dbReference type="Proteomes" id="UP000054359"/>
    </source>
</evidence>
<protein>
    <submittedName>
        <fullName evidence="1">Uncharacterized protein</fullName>
    </submittedName>
</protein>
<keyword evidence="2" id="KW-1185">Reference proteome</keyword>
<name>A0A087TAY6_STEMI</name>
<dbReference type="Proteomes" id="UP000054359">
    <property type="component" value="Unassembled WGS sequence"/>
</dbReference>
<dbReference type="AlphaFoldDB" id="A0A087TAY6"/>
<sequence>MKKSAAPSFRPGIKRMRFLTPFLKVDIDKENEFFENLDPK</sequence>
<accession>A0A087TAY6</accession>
<gene>
    <name evidence="1" type="ORF">X975_05142</name>
</gene>
<reference evidence="1 2" key="1">
    <citation type="submission" date="2013-11" db="EMBL/GenBank/DDBJ databases">
        <title>Genome sequencing of Stegodyphus mimosarum.</title>
        <authorList>
            <person name="Bechsgaard J."/>
        </authorList>
    </citation>
    <scope>NUCLEOTIDE SEQUENCE [LARGE SCALE GENOMIC DNA]</scope>
</reference>
<proteinExistence type="predicted"/>
<feature type="non-terminal residue" evidence="1">
    <location>
        <position position="40"/>
    </location>
</feature>
<dbReference type="EMBL" id="KK114368">
    <property type="protein sequence ID" value="KFM62275.1"/>
    <property type="molecule type" value="Genomic_DNA"/>
</dbReference>
<evidence type="ECO:0000313" key="1">
    <source>
        <dbReference type="EMBL" id="KFM62275.1"/>
    </source>
</evidence>
<organism evidence="1 2">
    <name type="scientific">Stegodyphus mimosarum</name>
    <name type="common">African social velvet spider</name>
    <dbReference type="NCBI Taxonomy" id="407821"/>
    <lineage>
        <taxon>Eukaryota</taxon>
        <taxon>Metazoa</taxon>
        <taxon>Ecdysozoa</taxon>
        <taxon>Arthropoda</taxon>
        <taxon>Chelicerata</taxon>
        <taxon>Arachnida</taxon>
        <taxon>Araneae</taxon>
        <taxon>Araneomorphae</taxon>
        <taxon>Entelegynae</taxon>
        <taxon>Eresoidea</taxon>
        <taxon>Eresidae</taxon>
        <taxon>Stegodyphus</taxon>
    </lineage>
</organism>